<dbReference type="PANTHER" id="PTHR14969:SF13">
    <property type="entry name" value="AT30094P"/>
    <property type="match status" value="1"/>
</dbReference>
<dbReference type="RefSeq" id="WP_117900599.1">
    <property type="nucleotide sequence ID" value="NZ_CAUBDO010000044.1"/>
</dbReference>
<protein>
    <submittedName>
        <fullName evidence="3">PAP2 family protein</fullName>
    </submittedName>
</protein>
<accession>A0A413R502</accession>
<reference evidence="3 4" key="1">
    <citation type="submission" date="2018-08" db="EMBL/GenBank/DDBJ databases">
        <title>A genome reference for cultivated species of the human gut microbiota.</title>
        <authorList>
            <person name="Zou Y."/>
            <person name="Xue W."/>
            <person name="Luo G."/>
        </authorList>
    </citation>
    <scope>NUCLEOTIDE SEQUENCE [LARGE SCALE GENOMIC DNA]</scope>
    <source>
        <strain evidence="3 4">AM44-11BH</strain>
    </source>
</reference>
<keyword evidence="1" id="KW-1133">Transmembrane helix</keyword>
<feature type="domain" description="Phosphatidic acid phosphatase type 2/haloperoxidase" evidence="2">
    <location>
        <begin position="56"/>
        <end position="163"/>
    </location>
</feature>
<dbReference type="InterPro" id="IPR036938">
    <property type="entry name" value="PAP2/HPO_sf"/>
</dbReference>
<dbReference type="GO" id="GO:0042392">
    <property type="term" value="F:sphingosine-1-phosphate phosphatase activity"/>
    <property type="evidence" value="ECO:0007669"/>
    <property type="project" value="TreeGrafter"/>
</dbReference>
<feature type="transmembrane region" description="Helical" evidence="1">
    <location>
        <begin position="53"/>
        <end position="72"/>
    </location>
</feature>
<evidence type="ECO:0000256" key="1">
    <source>
        <dbReference type="SAM" id="Phobius"/>
    </source>
</evidence>
<dbReference type="SUPFAM" id="SSF48317">
    <property type="entry name" value="Acid phosphatase/Vanadium-dependent haloperoxidase"/>
    <property type="match status" value="1"/>
</dbReference>
<dbReference type="InterPro" id="IPR000326">
    <property type="entry name" value="PAP2/HPO"/>
</dbReference>
<evidence type="ECO:0000259" key="2">
    <source>
        <dbReference type="SMART" id="SM00014"/>
    </source>
</evidence>
<gene>
    <name evidence="3" type="ORF">DW944_11425</name>
</gene>
<name>A0A413R502_9FIRM</name>
<evidence type="ECO:0000313" key="4">
    <source>
        <dbReference type="Proteomes" id="UP000284779"/>
    </source>
</evidence>
<sequence>MAIDWLILEKIQQIFGSGFCDWFMPRITVLGNAGIIWIIIGVAMLISKKYRKYGVLVLAGLLIGLIIGNGIVKNVVQRARPCWIDTNFKMLIAIPKDYSFPSGHTQASCIATTIITLTNKKFGWVVIPLTILIAFSRMYLYVHFPSDILGGAVLGITIGALTYVYGTKILKIKKE</sequence>
<keyword evidence="1" id="KW-0812">Transmembrane</keyword>
<comment type="caution">
    <text evidence="3">The sequence shown here is derived from an EMBL/GenBank/DDBJ whole genome shotgun (WGS) entry which is preliminary data.</text>
</comment>
<dbReference type="AlphaFoldDB" id="A0A413R502"/>
<keyword evidence="1" id="KW-0472">Membrane</keyword>
<evidence type="ECO:0000313" key="3">
    <source>
        <dbReference type="EMBL" id="RHA16714.1"/>
    </source>
</evidence>
<dbReference type="Pfam" id="PF01569">
    <property type="entry name" value="PAP2"/>
    <property type="match status" value="1"/>
</dbReference>
<dbReference type="Proteomes" id="UP000284779">
    <property type="component" value="Unassembled WGS sequence"/>
</dbReference>
<organism evidence="3 4">
    <name type="scientific">Eubacterium ventriosum</name>
    <dbReference type="NCBI Taxonomy" id="39496"/>
    <lineage>
        <taxon>Bacteria</taxon>
        <taxon>Bacillati</taxon>
        <taxon>Bacillota</taxon>
        <taxon>Clostridia</taxon>
        <taxon>Eubacteriales</taxon>
        <taxon>Eubacteriaceae</taxon>
        <taxon>Eubacterium</taxon>
    </lineage>
</organism>
<feature type="transmembrane region" description="Helical" evidence="1">
    <location>
        <begin position="27"/>
        <end position="47"/>
    </location>
</feature>
<proteinExistence type="predicted"/>
<feature type="transmembrane region" description="Helical" evidence="1">
    <location>
        <begin position="148"/>
        <end position="166"/>
    </location>
</feature>
<keyword evidence="4" id="KW-1185">Reference proteome</keyword>
<dbReference type="PANTHER" id="PTHR14969">
    <property type="entry name" value="SPHINGOSINE-1-PHOSPHATE PHOSPHOHYDROLASE"/>
    <property type="match status" value="1"/>
</dbReference>
<dbReference type="Gene3D" id="1.20.144.10">
    <property type="entry name" value="Phosphatidic acid phosphatase type 2/haloperoxidase"/>
    <property type="match status" value="1"/>
</dbReference>
<feature type="transmembrane region" description="Helical" evidence="1">
    <location>
        <begin position="122"/>
        <end position="142"/>
    </location>
</feature>
<dbReference type="EMBL" id="QSFD01000017">
    <property type="protein sequence ID" value="RHA16714.1"/>
    <property type="molecule type" value="Genomic_DNA"/>
</dbReference>
<dbReference type="SMART" id="SM00014">
    <property type="entry name" value="acidPPc"/>
    <property type="match status" value="1"/>
</dbReference>